<proteinExistence type="predicted"/>
<evidence type="ECO:0000313" key="1">
    <source>
        <dbReference type="EMBL" id="PLW70407.1"/>
    </source>
</evidence>
<organism evidence="1 2">
    <name type="scientific">Pseudohalioglobus lutimaris</name>
    <dbReference type="NCBI Taxonomy" id="1737061"/>
    <lineage>
        <taxon>Bacteria</taxon>
        <taxon>Pseudomonadati</taxon>
        <taxon>Pseudomonadota</taxon>
        <taxon>Gammaproteobacteria</taxon>
        <taxon>Cellvibrionales</taxon>
        <taxon>Halieaceae</taxon>
        <taxon>Pseudohalioglobus</taxon>
    </lineage>
</organism>
<accession>A0A2N5X7E6</accession>
<reference evidence="1 2" key="1">
    <citation type="submission" date="2018-01" db="EMBL/GenBank/DDBJ databases">
        <title>The draft genome sequence of Halioglobus lutimaris HF004.</title>
        <authorList>
            <person name="Du Z.-J."/>
            <person name="Shi M.-J."/>
        </authorList>
    </citation>
    <scope>NUCLEOTIDE SEQUENCE [LARGE SCALE GENOMIC DNA]</scope>
    <source>
        <strain evidence="1 2">HF004</strain>
    </source>
</reference>
<evidence type="ECO:0008006" key="3">
    <source>
        <dbReference type="Google" id="ProtNLM"/>
    </source>
</evidence>
<dbReference type="EMBL" id="PKUS01000002">
    <property type="protein sequence ID" value="PLW70407.1"/>
    <property type="molecule type" value="Genomic_DNA"/>
</dbReference>
<dbReference type="Proteomes" id="UP000235005">
    <property type="component" value="Unassembled WGS sequence"/>
</dbReference>
<protein>
    <recommendedName>
        <fullName evidence="3">Sulfotransferase family protein</fullName>
    </recommendedName>
</protein>
<name>A0A2N5X7E6_9GAMM</name>
<keyword evidence="2" id="KW-1185">Reference proteome</keyword>
<dbReference type="Pfam" id="PF13469">
    <property type="entry name" value="Sulfotransfer_3"/>
    <property type="match status" value="1"/>
</dbReference>
<evidence type="ECO:0000313" key="2">
    <source>
        <dbReference type="Proteomes" id="UP000235005"/>
    </source>
</evidence>
<dbReference type="AlphaFoldDB" id="A0A2N5X7E6"/>
<dbReference type="SUPFAM" id="SSF52540">
    <property type="entry name" value="P-loop containing nucleoside triphosphate hydrolases"/>
    <property type="match status" value="2"/>
</dbReference>
<dbReference type="InterPro" id="IPR027417">
    <property type="entry name" value="P-loop_NTPase"/>
</dbReference>
<sequence length="650" mass="73917">MKKKLYLHIGMGKTGTTALQDFFAHNRQALGEMGISYPERGTMSNAHHLLSPHIPRFLEDQWQFETVDEWAPVLAEESVGNVLLSSELMAWADEARARKFCAQVSAWFDLHVVCYVRRQDNIIMASYNQQIKAGPQRRRIDLIFRKQMERFDYPRILAPWADSLEPGKVIVRPYERQQFHGEDIRRDFMYHVFGAELGEQFDLHQGNSNPRLSLAAGEYKRMVNCLIEDAEQNGRFNDLLMQYSAEVDASSTSVFSNQAVLSPEQRLEVIESCRKGNELVARLFLGRGDGALFVEPEPSADDAWQGNDLSVKTAASITAYLNREDPELIRQLGHQIEAYRDAMAFQKRQSARFLAHSVLGHQAANPVYRVSPEDAAPIVIGGLGGSGTRLVVSLLGDMGVTFGGELNESLDNLWFSLLYVRRTILLRSDEEMDKLAWLFTNAMRQGLEVPPELKPLLEEACDHDRSPVLPPDLLARAHESLLSVPGGAARDEHWGWKQPNSHILLPMLDRSFPEMKFVYVVRNGLDMAFSENQNQLKYFWGDLLLEGDISPTPVNALRYWVAAHKRMQGFRQRMGHRLHFLSFDRLCVDPEGELEALREFAGIQVSKRRLAELASQVAPPNTTGRFRQQDLSVFDPQDIDFVQQMGFDVE</sequence>
<gene>
    <name evidence="1" type="ORF">C0039_04190</name>
</gene>
<dbReference type="Gene3D" id="3.40.50.300">
    <property type="entry name" value="P-loop containing nucleotide triphosphate hydrolases"/>
    <property type="match status" value="1"/>
</dbReference>
<dbReference type="OrthoDB" id="547265at2"/>
<comment type="caution">
    <text evidence="1">The sequence shown here is derived from an EMBL/GenBank/DDBJ whole genome shotgun (WGS) entry which is preliminary data.</text>
</comment>
<dbReference type="RefSeq" id="WP_101517316.1">
    <property type="nucleotide sequence ID" value="NZ_PKUS01000002.1"/>
</dbReference>